<dbReference type="HOGENOM" id="CLU_3173115_0_0_6"/>
<dbReference type="AlphaFoldDB" id="E9CPD0"/>
<dbReference type="EMBL" id="GL636126">
    <property type="protein sequence ID" value="EFW11336.1"/>
    <property type="molecule type" value="Genomic_DNA"/>
</dbReference>
<gene>
    <name evidence="1" type="ORF">SSYM_2369</name>
</gene>
<evidence type="ECO:0000313" key="1">
    <source>
        <dbReference type="EMBL" id="EFW11336.1"/>
    </source>
</evidence>
<protein>
    <submittedName>
        <fullName evidence="1">Uncharacterized protein</fullName>
    </submittedName>
</protein>
<evidence type="ECO:0000313" key="2">
    <source>
        <dbReference type="Proteomes" id="UP000013568"/>
    </source>
</evidence>
<dbReference type="Proteomes" id="UP000013568">
    <property type="component" value="Unassembled WGS sequence"/>
</dbReference>
<accession>E9CPD0</accession>
<sequence>MPVIDRLHQQRPVILAKVVKVLEGTVRHLPMTIMMADQTAVYIVFHR</sequence>
<keyword evidence="2" id="KW-1185">Reference proteome</keyword>
<reference evidence="2" key="1">
    <citation type="journal article" date="2011" name="Genome Biol. Evol.">
        <title>Massive genomic decay in Serratia symbiotica, a recently evolved symbiont of aphids.</title>
        <authorList>
            <person name="Burke G.R."/>
            <person name="Moran N.A."/>
        </authorList>
    </citation>
    <scope>NUCLEOTIDE SEQUENCE [LARGE SCALE GENOMIC DNA]</scope>
    <source>
        <strain evidence="2">Tucson</strain>
    </source>
</reference>
<proteinExistence type="predicted"/>
<name>E9CPD0_9GAMM</name>
<organism evidence="1 2">
    <name type="scientific">Serratia symbiotica str. Tucson</name>
    <dbReference type="NCBI Taxonomy" id="914128"/>
    <lineage>
        <taxon>Bacteria</taxon>
        <taxon>Pseudomonadati</taxon>
        <taxon>Pseudomonadota</taxon>
        <taxon>Gammaproteobacteria</taxon>
        <taxon>Enterobacterales</taxon>
        <taxon>Yersiniaceae</taxon>
        <taxon>Serratia</taxon>
        <taxon>Serratia symbiotica</taxon>
    </lineage>
</organism>